<dbReference type="PRINTS" id="PR00039">
    <property type="entry name" value="HTHLYSR"/>
</dbReference>
<accession>A0A2U1DF90</accession>
<dbReference type="InterPro" id="IPR036388">
    <property type="entry name" value="WH-like_DNA-bd_sf"/>
</dbReference>
<comment type="caution">
    <text evidence="6">The sequence shown here is derived from an EMBL/GenBank/DDBJ whole genome shotgun (WGS) entry which is preliminary data.</text>
</comment>
<dbReference type="AlphaFoldDB" id="A0A2U1DF90"/>
<evidence type="ECO:0000313" key="7">
    <source>
        <dbReference type="Proteomes" id="UP000245433"/>
    </source>
</evidence>
<dbReference type="InterPro" id="IPR036390">
    <property type="entry name" value="WH_DNA-bd_sf"/>
</dbReference>
<evidence type="ECO:0000256" key="1">
    <source>
        <dbReference type="ARBA" id="ARBA00009437"/>
    </source>
</evidence>
<dbReference type="PANTHER" id="PTHR30419">
    <property type="entry name" value="HTH-TYPE TRANSCRIPTIONAL REGULATOR YBHD"/>
    <property type="match status" value="1"/>
</dbReference>
<dbReference type="Pfam" id="PF03466">
    <property type="entry name" value="LysR_substrate"/>
    <property type="match status" value="1"/>
</dbReference>
<dbReference type="Gene3D" id="1.10.10.10">
    <property type="entry name" value="Winged helix-like DNA-binding domain superfamily/Winged helix DNA-binding domain"/>
    <property type="match status" value="1"/>
</dbReference>
<dbReference type="GO" id="GO:0003700">
    <property type="term" value="F:DNA-binding transcription factor activity"/>
    <property type="evidence" value="ECO:0007669"/>
    <property type="project" value="InterPro"/>
</dbReference>
<keyword evidence="7" id="KW-1185">Reference proteome</keyword>
<dbReference type="PANTHER" id="PTHR30419:SF8">
    <property type="entry name" value="NITROGEN ASSIMILATION TRANSCRIPTIONAL ACTIVATOR-RELATED"/>
    <property type="match status" value="1"/>
</dbReference>
<dbReference type="RefSeq" id="WP_089937644.1">
    <property type="nucleotide sequence ID" value="NZ_CAKOEX010000001.1"/>
</dbReference>
<keyword evidence="4" id="KW-0804">Transcription</keyword>
<evidence type="ECO:0000313" key="6">
    <source>
        <dbReference type="EMBL" id="PVY86340.1"/>
    </source>
</evidence>
<sequence length="290" mass="32075">MKTSSYEIFAAVAELSSFQKAAQRLNVTPSAVSHAISQLESRLGLALIIRNRSEMSLTQDAQALLPIVERLLNEERQILNLADHLSGLRGGKITIGAFSSVCINWLPGIIRDFSQEYPDIEIAIVQASFAEIQRDVRLGKIDIGFTTLPVTDSLAVFPLIKDEIQCVTQEDFTPLNGHSISKQDLINQHFILQKSDYDQDTKAALDYYNVHLNAINFSIDDQSIIALVEAGLGLGILPKLALKKLSGNVRVYPFEKSYYRELGLIINHSQLAVPAVAAMKKTILNNINAQ</sequence>
<evidence type="ECO:0000256" key="2">
    <source>
        <dbReference type="ARBA" id="ARBA00023015"/>
    </source>
</evidence>
<evidence type="ECO:0000256" key="3">
    <source>
        <dbReference type="ARBA" id="ARBA00023125"/>
    </source>
</evidence>
<dbReference type="InterPro" id="IPR000847">
    <property type="entry name" value="LysR_HTH_N"/>
</dbReference>
<dbReference type="Gene3D" id="3.40.190.290">
    <property type="match status" value="1"/>
</dbReference>
<protein>
    <submittedName>
        <fullName evidence="6">DNA-binding transcriptional LysR family regulator</fullName>
    </submittedName>
</protein>
<keyword evidence="3 6" id="KW-0238">DNA-binding</keyword>
<evidence type="ECO:0000256" key="4">
    <source>
        <dbReference type="ARBA" id="ARBA00023163"/>
    </source>
</evidence>
<dbReference type="InterPro" id="IPR050950">
    <property type="entry name" value="HTH-type_LysR_regulators"/>
</dbReference>
<dbReference type="SUPFAM" id="SSF53850">
    <property type="entry name" value="Periplasmic binding protein-like II"/>
    <property type="match status" value="1"/>
</dbReference>
<gene>
    <name evidence="6" type="ORF">C7384_101255</name>
</gene>
<dbReference type="GO" id="GO:0003677">
    <property type="term" value="F:DNA binding"/>
    <property type="evidence" value="ECO:0007669"/>
    <property type="project" value="UniProtKB-KW"/>
</dbReference>
<reference evidence="6 7" key="1">
    <citation type="submission" date="2018-04" db="EMBL/GenBank/DDBJ databases">
        <title>Genomic Encyclopedia of Type Strains, Phase IV (KMG-IV): sequencing the most valuable type-strain genomes for metagenomic binning, comparative biology and taxonomic classification.</title>
        <authorList>
            <person name="Goeker M."/>
        </authorList>
    </citation>
    <scope>NUCLEOTIDE SEQUENCE [LARGE SCALE GENOMIC DNA]</scope>
    <source>
        <strain evidence="6 7">DSM 28795</strain>
    </source>
</reference>
<dbReference type="Pfam" id="PF00126">
    <property type="entry name" value="HTH_1"/>
    <property type="match status" value="1"/>
</dbReference>
<dbReference type="InterPro" id="IPR005119">
    <property type="entry name" value="LysR_subst-bd"/>
</dbReference>
<name>A0A2U1DF90_9LACO</name>
<dbReference type="SUPFAM" id="SSF46785">
    <property type="entry name" value="Winged helix' DNA-binding domain"/>
    <property type="match status" value="1"/>
</dbReference>
<dbReference type="OrthoDB" id="63123at2"/>
<proteinExistence type="inferred from homology"/>
<comment type="similarity">
    <text evidence="1">Belongs to the LysR transcriptional regulatory family.</text>
</comment>
<dbReference type="CDD" id="cd05466">
    <property type="entry name" value="PBP2_LTTR_substrate"/>
    <property type="match status" value="1"/>
</dbReference>
<dbReference type="GO" id="GO:0005829">
    <property type="term" value="C:cytosol"/>
    <property type="evidence" value="ECO:0007669"/>
    <property type="project" value="TreeGrafter"/>
</dbReference>
<dbReference type="PROSITE" id="PS50931">
    <property type="entry name" value="HTH_LYSR"/>
    <property type="match status" value="1"/>
</dbReference>
<dbReference type="Proteomes" id="UP000245433">
    <property type="component" value="Unassembled WGS sequence"/>
</dbReference>
<dbReference type="EMBL" id="QEKT01000001">
    <property type="protein sequence ID" value="PVY86340.1"/>
    <property type="molecule type" value="Genomic_DNA"/>
</dbReference>
<feature type="domain" description="HTH lysR-type" evidence="5">
    <location>
        <begin position="1"/>
        <end position="58"/>
    </location>
</feature>
<organism evidence="6 7">
    <name type="scientific">Convivina intestini</name>
    <dbReference type="NCBI Taxonomy" id="1505726"/>
    <lineage>
        <taxon>Bacteria</taxon>
        <taxon>Bacillati</taxon>
        <taxon>Bacillota</taxon>
        <taxon>Bacilli</taxon>
        <taxon>Lactobacillales</taxon>
        <taxon>Lactobacillaceae</taxon>
        <taxon>Convivina</taxon>
    </lineage>
</organism>
<keyword evidence="2" id="KW-0805">Transcription regulation</keyword>
<evidence type="ECO:0000259" key="5">
    <source>
        <dbReference type="PROSITE" id="PS50931"/>
    </source>
</evidence>